<dbReference type="Gene3D" id="3.30.200.20">
    <property type="entry name" value="Phosphorylase Kinase, domain 1"/>
    <property type="match status" value="1"/>
</dbReference>
<reference evidence="2 3" key="1">
    <citation type="submission" date="2023-03" db="EMBL/GenBank/DDBJ databases">
        <title>Roseibium porphyridii sp. nov. and Roseibium rhodosorbium sp. nov. isolated from marine algae, Porphyridium cruentum and Rhodosorus marinus, respectively.</title>
        <authorList>
            <person name="Lee M.W."/>
            <person name="Choi B.J."/>
            <person name="Lee J.K."/>
            <person name="Choi D.G."/>
            <person name="Baek J.H."/>
            <person name="Bayburt H."/>
            <person name="Kim J.M."/>
            <person name="Han D.M."/>
            <person name="Kim K.H."/>
            <person name="Jeon C.O."/>
        </authorList>
    </citation>
    <scope>NUCLEOTIDE SEQUENCE [LARGE SCALE GENOMIC DNA]</scope>
    <source>
        <strain evidence="2 3">KMA01</strain>
    </source>
</reference>
<evidence type="ECO:0000313" key="3">
    <source>
        <dbReference type="Proteomes" id="UP001209803"/>
    </source>
</evidence>
<dbReference type="Gene3D" id="3.90.1200.10">
    <property type="match status" value="1"/>
</dbReference>
<dbReference type="PANTHER" id="PTHR40086:SF1">
    <property type="entry name" value="CELL CYCLE REGULATOR CCRZ"/>
    <property type="match status" value="1"/>
</dbReference>
<dbReference type="RefSeq" id="WP_265683937.1">
    <property type="nucleotide sequence ID" value="NZ_CP120863.1"/>
</dbReference>
<dbReference type="InterPro" id="IPR011009">
    <property type="entry name" value="Kinase-like_dom_sf"/>
</dbReference>
<dbReference type="CDD" id="cd05151">
    <property type="entry name" value="ChoK-like"/>
    <property type="match status" value="1"/>
</dbReference>
<dbReference type="InterPro" id="IPR052077">
    <property type="entry name" value="CcrZ_PhaseVar_Mediator"/>
</dbReference>
<name>A0ABY8FAA0_9HYPH</name>
<feature type="domain" description="Aminoglycoside phosphotransferase" evidence="1">
    <location>
        <begin position="39"/>
        <end position="247"/>
    </location>
</feature>
<gene>
    <name evidence="2" type="ORF">K1718_09000</name>
</gene>
<dbReference type="PANTHER" id="PTHR40086">
    <property type="entry name" value="PHOSPHOTRANSFERASE YTMP-RELATED"/>
    <property type="match status" value="1"/>
</dbReference>
<evidence type="ECO:0000313" key="2">
    <source>
        <dbReference type="EMBL" id="WFE91479.1"/>
    </source>
</evidence>
<organism evidence="2 3">
    <name type="scientific">Roseibium porphyridii</name>
    <dbReference type="NCBI Taxonomy" id="2866279"/>
    <lineage>
        <taxon>Bacteria</taxon>
        <taxon>Pseudomonadati</taxon>
        <taxon>Pseudomonadota</taxon>
        <taxon>Alphaproteobacteria</taxon>
        <taxon>Hyphomicrobiales</taxon>
        <taxon>Stappiaceae</taxon>
        <taxon>Roseibium</taxon>
    </lineage>
</organism>
<keyword evidence="3" id="KW-1185">Reference proteome</keyword>
<proteinExistence type="predicted"/>
<dbReference type="SUPFAM" id="SSF56112">
    <property type="entry name" value="Protein kinase-like (PK-like)"/>
    <property type="match status" value="1"/>
</dbReference>
<dbReference type="EMBL" id="CP120863">
    <property type="protein sequence ID" value="WFE91479.1"/>
    <property type="molecule type" value="Genomic_DNA"/>
</dbReference>
<dbReference type="Proteomes" id="UP001209803">
    <property type="component" value="Chromosome"/>
</dbReference>
<dbReference type="InterPro" id="IPR002575">
    <property type="entry name" value="Aminoglycoside_PTrfase"/>
</dbReference>
<sequence length="295" mass="32143">MPQSSSRTPDAVAPDLLLLSARDADLRAVLGEIISSMPAAGLTNRVFRTETSNGWFFVRVPGPSVVGTVDRIAEAHNMELAAKIGLALPAVYCDPENGVLVTRAQEEEDLAPTAFVEELGTKLAALHGSKLTFQGVLDPDRVLAAQIRSPGSIDDVTAKVPELSNVLRFVQRSIDPLNTDILVPSHGDVSPGNCLSSSGSLLFIDWEFSAMAHPLWDIAYAALEMNFTPPQEQAFLTAYRNGTSLIASWTERDLLFMKVRCDVISALWALENPRNLCDFASRRCARALRHIDQLS</sequence>
<dbReference type="Pfam" id="PF01636">
    <property type="entry name" value="APH"/>
    <property type="match status" value="1"/>
</dbReference>
<protein>
    <submittedName>
        <fullName evidence="2">Phosphotransferase family protein</fullName>
    </submittedName>
</protein>
<evidence type="ECO:0000259" key="1">
    <source>
        <dbReference type="Pfam" id="PF01636"/>
    </source>
</evidence>
<accession>A0ABY8FAA0</accession>